<dbReference type="STRING" id="254161.SAMN05216256_10182"/>
<dbReference type="OrthoDB" id="7032309at2"/>
<dbReference type="EMBL" id="MUBC01000035">
    <property type="protein sequence ID" value="ONM43123.1"/>
    <property type="molecule type" value="Genomic_DNA"/>
</dbReference>
<accession>A0A1S8DCJ4</accession>
<dbReference type="Proteomes" id="UP000242847">
    <property type="component" value="Unassembled WGS sequence"/>
</dbReference>
<protein>
    <submittedName>
        <fullName evidence="2">Uncharacterized protein</fullName>
    </submittedName>
</protein>
<evidence type="ECO:0000256" key="1">
    <source>
        <dbReference type="SAM" id="Coils"/>
    </source>
</evidence>
<dbReference type="AlphaFoldDB" id="A0A1S8DCJ4"/>
<name>A0A1S8DCJ4_9GAMM</name>
<evidence type="ECO:0000313" key="3">
    <source>
        <dbReference type="Proteomes" id="UP000242847"/>
    </source>
</evidence>
<gene>
    <name evidence="2" type="ORF">BXT89_14310</name>
</gene>
<dbReference type="RefSeq" id="WP_083728358.1">
    <property type="nucleotide sequence ID" value="NZ_FOUD01000001.1"/>
</dbReference>
<keyword evidence="3" id="KW-1185">Reference proteome</keyword>
<organism evidence="2 3">
    <name type="scientific">Halopseudomonas pachastrellae</name>
    <dbReference type="NCBI Taxonomy" id="254161"/>
    <lineage>
        <taxon>Bacteria</taxon>
        <taxon>Pseudomonadati</taxon>
        <taxon>Pseudomonadota</taxon>
        <taxon>Gammaproteobacteria</taxon>
        <taxon>Pseudomonadales</taxon>
        <taxon>Pseudomonadaceae</taxon>
        <taxon>Halopseudomonas</taxon>
    </lineage>
</organism>
<feature type="coiled-coil region" evidence="1">
    <location>
        <begin position="176"/>
        <end position="295"/>
    </location>
</feature>
<comment type="caution">
    <text evidence="2">The sequence shown here is derived from an EMBL/GenBank/DDBJ whole genome shotgun (WGS) entry which is preliminary data.</text>
</comment>
<keyword evidence="1" id="KW-0175">Coiled coil</keyword>
<evidence type="ECO:0000313" key="2">
    <source>
        <dbReference type="EMBL" id="ONM43123.1"/>
    </source>
</evidence>
<proteinExistence type="predicted"/>
<sequence length="350" mass="38976">MTAQQQLVSVDDISEDNAPLIYVSGGLKPFIDRVREEVSGEVPDLSTKKGRDRVASLAAKVSKSKVAVEKPGREYLKRLKEMPKVVEAELREFVTSMDDLRDAVRKPLTDWEAAEAARVAEHKASLESLRNTDTTDASAAMIKSLIADMEAEEIGPDWEEFEAEAHRVKAASLATLREALSKREQHEAEQAELERLRAEREAQAQREREAQLVREAEERARREAEQAAQAEREAVIRREAEAKARELYLKQQAEAAEREKAVAEQRAMQAEIDAKAKAEQAAAAERQRYLDEQREAAKAAALREADQANRAAVNRAALDAFIAGGLPEECAKQAVILIAKKQIPNITISY</sequence>
<reference evidence="2 3" key="1">
    <citation type="submission" date="2017-01" db="EMBL/GenBank/DDBJ databases">
        <title>Draft genome sequence of Pseudomonas pachastrellae type strain CCUG 46540T from a deep sea.</title>
        <authorList>
            <person name="Gomila M."/>
            <person name="Mulet M."/>
            <person name="Lalucat J."/>
            <person name="Garcia-Valdes E."/>
        </authorList>
    </citation>
    <scope>NUCLEOTIDE SEQUENCE [LARGE SCALE GENOMIC DNA]</scope>
    <source>
        <strain evidence="2 3">CCUG 46540</strain>
    </source>
</reference>